<keyword evidence="2" id="KW-1185">Reference proteome</keyword>
<accession>A0A5C5RG30</accession>
<protein>
    <submittedName>
        <fullName evidence="1">Glycosyltransferase family 4 protein</fullName>
    </submittedName>
</protein>
<gene>
    <name evidence="1" type="ORF">FK529_02860</name>
</gene>
<dbReference type="EMBL" id="VIGW01000001">
    <property type="protein sequence ID" value="TWS21544.1"/>
    <property type="molecule type" value="Genomic_DNA"/>
</dbReference>
<comment type="caution">
    <text evidence="1">The sequence shown here is derived from an EMBL/GenBank/DDBJ whole genome shotgun (WGS) entry which is preliminary data.</text>
</comment>
<evidence type="ECO:0000313" key="2">
    <source>
        <dbReference type="Proteomes" id="UP000317291"/>
    </source>
</evidence>
<sequence>MTGKVLWLSPWMRPLARVYCEQLIDAGWDVVLVTTDQHPESDGVRPYEWVLDARPRTASTWPGFARALRAARAYAADVVVTELVRDPRWMLLAGGAPRVNLIHDDRPHGAAEVFPAWERALFGRWGRNAAATVGFSEYVGSRVGATAVAPLTSDLEERLVPAAVPAADRRDFVAVGRLEEYKNLAVTLAAWEKHVAGPGWRGDELVLIGDGELPPGRFPAVRWHRGRYSYADVLEPMARAKGSVVHYRRATQSGVQVLAMQLGVTPIVSPEGALPEFQPPGEEPIGVDDVVGLARAFDALAEPAAAERRGAAARRHYDRGYAAPASAAALGAELRRVVRRSGRDAGRT</sequence>
<dbReference type="SUPFAM" id="SSF53756">
    <property type="entry name" value="UDP-Glycosyltransferase/glycogen phosphorylase"/>
    <property type="match status" value="1"/>
</dbReference>
<proteinExistence type="predicted"/>
<dbReference type="Gene3D" id="3.40.50.2000">
    <property type="entry name" value="Glycogen Phosphorylase B"/>
    <property type="match status" value="1"/>
</dbReference>
<reference evidence="1 2" key="1">
    <citation type="submission" date="2019-06" db="EMBL/GenBank/DDBJ databases">
        <title>Tsukamurella conjunctivitidis sp. nov., Tsukamurella assacharolytica sp. nov. and Tsukamurella sputae sp. nov. isolated from patients with conjunctivitis, bacteraemia (lymphoma) and respiratory infection (sputum) in Hong Kong.</title>
        <authorList>
            <person name="Teng J.L.L."/>
            <person name="Lee H.H."/>
            <person name="Fong J.Y.H."/>
            <person name="Fok K.M.N."/>
            <person name="Lau S.K.P."/>
            <person name="Woo P.C.Y."/>
        </authorList>
    </citation>
    <scope>NUCLEOTIDE SEQUENCE [LARGE SCALE GENOMIC DNA]</scope>
    <source>
        <strain evidence="1 2">HKU71</strain>
    </source>
</reference>
<organism evidence="1 2">
    <name type="scientific">Tsukamurella asaccharolytica</name>
    <dbReference type="NCBI Taxonomy" id="2592067"/>
    <lineage>
        <taxon>Bacteria</taxon>
        <taxon>Bacillati</taxon>
        <taxon>Actinomycetota</taxon>
        <taxon>Actinomycetes</taxon>
        <taxon>Mycobacteriales</taxon>
        <taxon>Tsukamurellaceae</taxon>
        <taxon>Tsukamurella</taxon>
    </lineage>
</organism>
<dbReference type="Proteomes" id="UP000317291">
    <property type="component" value="Unassembled WGS sequence"/>
</dbReference>
<dbReference type="GO" id="GO:0016740">
    <property type="term" value="F:transferase activity"/>
    <property type="evidence" value="ECO:0007669"/>
    <property type="project" value="UniProtKB-KW"/>
</dbReference>
<evidence type="ECO:0000313" key="1">
    <source>
        <dbReference type="EMBL" id="TWS21544.1"/>
    </source>
</evidence>
<dbReference type="Pfam" id="PF13692">
    <property type="entry name" value="Glyco_trans_1_4"/>
    <property type="match status" value="1"/>
</dbReference>
<dbReference type="OrthoDB" id="3743653at2"/>
<name>A0A5C5RG30_9ACTN</name>
<dbReference type="AlphaFoldDB" id="A0A5C5RG30"/>
<keyword evidence="1" id="KW-0808">Transferase</keyword>